<evidence type="ECO:0000313" key="2">
    <source>
        <dbReference type="Proteomes" id="UP001203036"/>
    </source>
</evidence>
<comment type="caution">
    <text evidence="1">The sequence shown here is derived from an EMBL/GenBank/DDBJ whole genome shotgun (WGS) entry which is preliminary data.</text>
</comment>
<name>A0ACC6A2K6_9RHOB</name>
<dbReference type="EMBL" id="JAMQGO010000018">
    <property type="protein sequence ID" value="MCM2563819.1"/>
    <property type="molecule type" value="Genomic_DNA"/>
</dbReference>
<keyword evidence="2" id="KW-1185">Reference proteome</keyword>
<reference evidence="1" key="1">
    <citation type="submission" date="2022-06" db="EMBL/GenBank/DDBJ databases">
        <title>Lutimaribacter sp. EGI FJ00013, a novel bacterium isolated from a salt lake sediment enrichment.</title>
        <authorList>
            <person name="Gao L."/>
            <person name="Fang B.-Z."/>
            <person name="Li W.-J."/>
        </authorList>
    </citation>
    <scope>NUCLEOTIDE SEQUENCE</scope>
    <source>
        <strain evidence="1">EGI FJ00013</strain>
    </source>
</reference>
<sequence length="159" mass="17100">MTPRPAQPGDAAALLPIVNHVIRDTTVTFTNREKTESDMRDEIAARGSAFLVAEEAGHILGYASYAQFRGGPGYARTMEHSIALAPAARGHGVGRALIEAMCDQARGQGVHVMIGGISAENVTGLAFHGRLGFVETGRLPQVGFKFGRYIDLVFMQKFL</sequence>
<proteinExistence type="predicted"/>
<accession>A0ACC6A2K6</accession>
<organism evidence="1 2">
    <name type="scientific">Lutimaribacter degradans</name>
    <dbReference type="NCBI Taxonomy" id="2945989"/>
    <lineage>
        <taxon>Bacteria</taxon>
        <taxon>Pseudomonadati</taxon>
        <taxon>Pseudomonadota</taxon>
        <taxon>Alphaproteobacteria</taxon>
        <taxon>Rhodobacterales</taxon>
        <taxon>Roseobacteraceae</taxon>
        <taxon>Lutimaribacter</taxon>
    </lineage>
</organism>
<protein>
    <submittedName>
        <fullName evidence="1">GNAT family N-acetyltransferase</fullName>
    </submittedName>
</protein>
<gene>
    <name evidence="1" type="ORF">M8744_16850</name>
</gene>
<evidence type="ECO:0000313" key="1">
    <source>
        <dbReference type="EMBL" id="MCM2563819.1"/>
    </source>
</evidence>
<dbReference type="Proteomes" id="UP001203036">
    <property type="component" value="Unassembled WGS sequence"/>
</dbReference>